<keyword evidence="4" id="KW-1185">Reference proteome</keyword>
<feature type="region of interest" description="Disordered" evidence="1">
    <location>
        <begin position="100"/>
        <end position="137"/>
    </location>
</feature>
<gene>
    <name evidence="3" type="ORF">Ddye_023967</name>
</gene>
<dbReference type="EMBL" id="JANJYI010000007">
    <property type="protein sequence ID" value="KAK2642204.1"/>
    <property type="molecule type" value="Genomic_DNA"/>
</dbReference>
<evidence type="ECO:0000313" key="4">
    <source>
        <dbReference type="Proteomes" id="UP001280121"/>
    </source>
</evidence>
<reference evidence="3" key="1">
    <citation type="journal article" date="2023" name="Plant J.">
        <title>Genome sequences and population genomics provide insights into the demographic history, inbreeding, and mutation load of two 'living fossil' tree species of Dipteronia.</title>
        <authorList>
            <person name="Feng Y."/>
            <person name="Comes H.P."/>
            <person name="Chen J."/>
            <person name="Zhu S."/>
            <person name="Lu R."/>
            <person name="Zhang X."/>
            <person name="Li P."/>
            <person name="Qiu J."/>
            <person name="Olsen K.M."/>
            <person name="Qiu Y."/>
        </authorList>
    </citation>
    <scope>NUCLEOTIDE SEQUENCE</scope>
    <source>
        <strain evidence="3">KIB01</strain>
    </source>
</reference>
<organism evidence="3 4">
    <name type="scientific">Dipteronia dyeriana</name>
    <dbReference type="NCBI Taxonomy" id="168575"/>
    <lineage>
        <taxon>Eukaryota</taxon>
        <taxon>Viridiplantae</taxon>
        <taxon>Streptophyta</taxon>
        <taxon>Embryophyta</taxon>
        <taxon>Tracheophyta</taxon>
        <taxon>Spermatophyta</taxon>
        <taxon>Magnoliopsida</taxon>
        <taxon>eudicotyledons</taxon>
        <taxon>Gunneridae</taxon>
        <taxon>Pentapetalae</taxon>
        <taxon>rosids</taxon>
        <taxon>malvids</taxon>
        <taxon>Sapindales</taxon>
        <taxon>Sapindaceae</taxon>
        <taxon>Hippocastanoideae</taxon>
        <taxon>Acereae</taxon>
        <taxon>Dipteronia</taxon>
    </lineage>
</organism>
<dbReference type="Proteomes" id="UP001280121">
    <property type="component" value="Unassembled WGS sequence"/>
</dbReference>
<dbReference type="AlphaFoldDB" id="A0AAD9TU02"/>
<evidence type="ECO:0000313" key="3">
    <source>
        <dbReference type="EMBL" id="KAK2642204.1"/>
    </source>
</evidence>
<feature type="compositionally biased region" description="Polar residues" evidence="1">
    <location>
        <begin position="102"/>
        <end position="117"/>
    </location>
</feature>
<proteinExistence type="predicted"/>
<dbReference type="PANTHER" id="PTHR31973:SF195">
    <property type="entry name" value="MUDR FAMILY TRANSPOSASE"/>
    <property type="match status" value="1"/>
</dbReference>
<dbReference type="Pfam" id="PF10551">
    <property type="entry name" value="MULE"/>
    <property type="match status" value="1"/>
</dbReference>
<dbReference type="InterPro" id="IPR018289">
    <property type="entry name" value="MULE_transposase_dom"/>
</dbReference>
<evidence type="ECO:0000256" key="1">
    <source>
        <dbReference type="SAM" id="MobiDB-lite"/>
    </source>
</evidence>
<feature type="domain" description="MULE transposase" evidence="2">
    <location>
        <begin position="220"/>
        <end position="283"/>
    </location>
</feature>
<name>A0AAD9TU02_9ROSI</name>
<sequence length="442" mass="50534">MDAIKLVIHHGGSWVGNCYEGGIIKWVNVPRGVSYEALVNLVEDVAKVDVARYNLQLWSLAYTIRGTAHPRIENDNDLSSCGSIPIVDPSVCNDETIDDQEYNQWPDTNSSDDSSISEVDRGSDDDEDCHHGVASGSGSVEGHGCIVLSGCATIIPGAERYSFEPISTEGAFSDDAQLYKCRIFQYKKDLKQTLNMYASNEQFEVRIRKSSKARYGSGSICLDANNQVFPLAYGFGNVEDEMSWTWFLSELKNAIGSPEDCMIISDHQLAIKAGMEKVYPNIPYGYYYKRKVVSLLFKHAWNAYRKFEFKEAMMEMMKFNKVAFEDLIPRWSRAYFPFRRYRLMTSSIIESMNSCLVHAHQMPITTMIDFIHHILQKWFYKSRTKAEKTRTQLTPWATELIKERNIDLEKYIVLPIDFVNFNVKDGNKDGLLNLSQKTCFEI</sequence>
<protein>
    <recommendedName>
        <fullName evidence="2">MULE transposase domain-containing protein</fullName>
    </recommendedName>
</protein>
<dbReference type="PANTHER" id="PTHR31973">
    <property type="entry name" value="POLYPROTEIN, PUTATIVE-RELATED"/>
    <property type="match status" value="1"/>
</dbReference>
<accession>A0AAD9TU02</accession>
<comment type="caution">
    <text evidence="3">The sequence shown here is derived from an EMBL/GenBank/DDBJ whole genome shotgun (WGS) entry which is preliminary data.</text>
</comment>
<evidence type="ECO:0000259" key="2">
    <source>
        <dbReference type="Pfam" id="PF10551"/>
    </source>
</evidence>